<evidence type="ECO:0000256" key="1">
    <source>
        <dbReference type="SAM" id="MobiDB-lite"/>
    </source>
</evidence>
<reference evidence="3 4" key="1">
    <citation type="submission" date="2023-11" db="EMBL/GenBank/DDBJ databases">
        <title>Draft genome of Azohydromonas lata strain H1 (DSM1123), a polyhydroxyalkanoate producer.</title>
        <authorList>
            <person name="Traversa D."/>
            <person name="D'Addabbo P."/>
            <person name="Pazzani C."/>
            <person name="Manzari C."/>
            <person name="Chiara M."/>
            <person name="Scrascia M."/>
        </authorList>
    </citation>
    <scope>NUCLEOTIDE SEQUENCE [LARGE SCALE GENOMIC DNA]</scope>
    <source>
        <strain evidence="3 4">H1</strain>
    </source>
</reference>
<feature type="region of interest" description="Disordered" evidence="1">
    <location>
        <begin position="88"/>
        <end position="107"/>
    </location>
</feature>
<accession>A0ABU5IRC8</accession>
<dbReference type="EMBL" id="JAXOJX010000116">
    <property type="protein sequence ID" value="MDZ5461457.1"/>
    <property type="molecule type" value="Genomic_DNA"/>
</dbReference>
<evidence type="ECO:0000313" key="4">
    <source>
        <dbReference type="Proteomes" id="UP001293718"/>
    </source>
</evidence>
<dbReference type="PROSITE" id="PS51257">
    <property type="entry name" value="PROKAR_LIPOPROTEIN"/>
    <property type="match status" value="1"/>
</dbReference>
<keyword evidence="2" id="KW-0732">Signal</keyword>
<protein>
    <submittedName>
        <fullName evidence="3">Uncharacterized protein</fullName>
    </submittedName>
</protein>
<evidence type="ECO:0000313" key="3">
    <source>
        <dbReference type="EMBL" id="MDZ5461457.1"/>
    </source>
</evidence>
<gene>
    <name evidence="3" type="ORF">SM757_33260</name>
</gene>
<proteinExistence type="predicted"/>
<dbReference type="RefSeq" id="WP_066339952.1">
    <property type="nucleotide sequence ID" value="NZ_JAXOJX010000116.1"/>
</dbReference>
<feature type="signal peptide" evidence="2">
    <location>
        <begin position="1"/>
        <end position="23"/>
    </location>
</feature>
<organism evidence="3 4">
    <name type="scientific">Azohydromonas lata</name>
    <dbReference type="NCBI Taxonomy" id="45677"/>
    <lineage>
        <taxon>Bacteria</taxon>
        <taxon>Pseudomonadati</taxon>
        <taxon>Pseudomonadota</taxon>
        <taxon>Betaproteobacteria</taxon>
        <taxon>Burkholderiales</taxon>
        <taxon>Sphaerotilaceae</taxon>
        <taxon>Azohydromonas</taxon>
    </lineage>
</organism>
<evidence type="ECO:0000256" key="2">
    <source>
        <dbReference type="SAM" id="SignalP"/>
    </source>
</evidence>
<comment type="caution">
    <text evidence="3">The sequence shown here is derived from an EMBL/GenBank/DDBJ whole genome shotgun (WGS) entry which is preliminary data.</text>
</comment>
<keyword evidence="4" id="KW-1185">Reference proteome</keyword>
<feature type="compositionally biased region" description="Basic and acidic residues" evidence="1">
    <location>
        <begin position="88"/>
        <end position="100"/>
    </location>
</feature>
<name>A0ABU5IRC8_9BURK</name>
<dbReference type="Proteomes" id="UP001293718">
    <property type="component" value="Unassembled WGS sequence"/>
</dbReference>
<feature type="chain" id="PRO_5045568446" evidence="2">
    <location>
        <begin position="24"/>
        <end position="107"/>
    </location>
</feature>
<sequence length="107" mass="11348">MKSTVFAAVFAAALACQGVSAVAQETPAISKQEAKDLKTQSKGEYEARKDIADANHELNKADCEVGADGSAERACKKEAKAVNKAQKAEAKQIHEEDKQAIKALSSK</sequence>